<dbReference type="OrthoDB" id="9784703at2"/>
<dbReference type="Gene3D" id="2.70.70.10">
    <property type="entry name" value="Glucose Permease (Domain IIA)"/>
    <property type="match status" value="1"/>
</dbReference>
<dbReference type="HOGENOM" id="CLU_029425_4_0_7"/>
<dbReference type="AlphaFoldDB" id="M1PUD1"/>
<dbReference type="CDD" id="cd12797">
    <property type="entry name" value="M23_peptidase"/>
    <property type="match status" value="1"/>
</dbReference>
<dbReference type="SUPFAM" id="SSF51261">
    <property type="entry name" value="Duplicated hybrid motif"/>
    <property type="match status" value="1"/>
</dbReference>
<evidence type="ECO:0000313" key="4">
    <source>
        <dbReference type="Proteomes" id="UP000011721"/>
    </source>
</evidence>
<sequence>MFFSSNALQQFRIPGPTQSILLVACILIFSASFPHDCKAQSDRTLEKQSIKKDIQKYRINISKLQEGIASQQLQIQSSKEKKRNLLDELAQIESRLFSQLKKLHDLEAEMNKQEYLIGVKETELQKSQRAKKAVQHHLQERIRAYYKMGEIGVANVAFSTESMPQMLKFRDSFTSLIEYDKSLIKKYRKSIYELQQAKETLNLEKTVLHDFLSQAKIEQEATKTIKLEKETLLKQIETQKELHEQAVMEMEKVADNLSNSLDALKRKDTLLDQGFLVDKGKHPAPLSGKVTALFGQERKNRLGVKGKTKGITIATEGTNRVHAIFDGEIRYASYLYGYGNTIIIDHGYQYFSIISRLEKLLVKEGATVNQGDIIALTGDTATLMEEGVYIEIRHGSTPLDPLQWLDNSGLVLP</sequence>
<proteinExistence type="predicted"/>
<name>M1PUD1_DESSD</name>
<dbReference type="PANTHER" id="PTHR21666">
    <property type="entry name" value="PEPTIDASE-RELATED"/>
    <property type="match status" value="1"/>
</dbReference>
<reference evidence="4" key="1">
    <citation type="journal article" date="2013" name="Stand. Genomic Sci.">
        <title>Complete genome sequence of Desulfocapsa sulfexigens, a marine deltaproteobacterium specialized in disproportionating inorganic sulfur compounds.</title>
        <authorList>
            <person name="Finster K.W."/>
            <person name="Kjeldsen K.U."/>
            <person name="Kube M."/>
            <person name="Reinhardt R."/>
            <person name="Mussmann M."/>
            <person name="Amann R."/>
            <person name="Schreiber L."/>
        </authorList>
    </citation>
    <scope>NUCLEOTIDE SEQUENCE [LARGE SCALE GENOMIC DNA]</scope>
    <source>
        <strain evidence="4">DSM 10523 / SB164P1</strain>
    </source>
</reference>
<dbReference type="Gene3D" id="6.10.250.3150">
    <property type="match status" value="1"/>
</dbReference>
<dbReference type="eggNOG" id="COG4942">
    <property type="taxonomic scope" value="Bacteria"/>
</dbReference>
<feature type="coiled-coil region" evidence="1">
    <location>
        <begin position="47"/>
        <end position="109"/>
    </location>
</feature>
<feature type="coiled-coil region" evidence="1">
    <location>
        <begin position="233"/>
        <end position="267"/>
    </location>
</feature>
<keyword evidence="4" id="KW-1185">Reference proteome</keyword>
<evidence type="ECO:0000256" key="1">
    <source>
        <dbReference type="SAM" id="Coils"/>
    </source>
</evidence>
<dbReference type="Proteomes" id="UP000011721">
    <property type="component" value="Chromosome"/>
</dbReference>
<dbReference type="InterPro" id="IPR011055">
    <property type="entry name" value="Dup_hybrid_motif"/>
</dbReference>
<dbReference type="InterPro" id="IPR016047">
    <property type="entry name" value="M23ase_b-sheet_dom"/>
</dbReference>
<dbReference type="STRING" id="1167006.UWK_03414"/>
<dbReference type="InterPro" id="IPR050570">
    <property type="entry name" value="Cell_wall_metabolism_enzyme"/>
</dbReference>
<evidence type="ECO:0000313" key="3">
    <source>
        <dbReference type="EMBL" id="AGF79931.1"/>
    </source>
</evidence>
<dbReference type="KEGG" id="dsf:UWK_03414"/>
<accession>M1PUD1</accession>
<dbReference type="PANTHER" id="PTHR21666:SF270">
    <property type="entry name" value="MUREIN HYDROLASE ACTIVATOR ENVC"/>
    <property type="match status" value="1"/>
</dbReference>
<keyword evidence="1" id="KW-0175">Coiled coil</keyword>
<protein>
    <submittedName>
        <fullName evidence="3">Membrane-bound metallopeptidase</fullName>
    </submittedName>
</protein>
<organism evidence="3 4">
    <name type="scientific">Desulfocapsa sulfexigens (strain DSM 10523 / SB164P1)</name>
    <dbReference type="NCBI Taxonomy" id="1167006"/>
    <lineage>
        <taxon>Bacteria</taxon>
        <taxon>Pseudomonadati</taxon>
        <taxon>Thermodesulfobacteriota</taxon>
        <taxon>Desulfobulbia</taxon>
        <taxon>Desulfobulbales</taxon>
        <taxon>Desulfocapsaceae</taxon>
        <taxon>Desulfocapsa</taxon>
    </lineage>
</organism>
<feature type="domain" description="M23ase beta-sheet core" evidence="2">
    <location>
        <begin position="308"/>
        <end position="401"/>
    </location>
</feature>
<dbReference type="EMBL" id="CP003985">
    <property type="protein sequence ID" value="AGF79931.1"/>
    <property type="molecule type" value="Genomic_DNA"/>
</dbReference>
<evidence type="ECO:0000259" key="2">
    <source>
        <dbReference type="Pfam" id="PF01551"/>
    </source>
</evidence>
<gene>
    <name evidence="3" type="ordered locus">UWK_03414</name>
</gene>
<dbReference type="RefSeq" id="WP_015405613.1">
    <property type="nucleotide sequence ID" value="NC_020304.1"/>
</dbReference>
<dbReference type="Pfam" id="PF01551">
    <property type="entry name" value="Peptidase_M23"/>
    <property type="match status" value="1"/>
</dbReference>
<dbReference type="GO" id="GO:0004222">
    <property type="term" value="F:metalloendopeptidase activity"/>
    <property type="evidence" value="ECO:0007669"/>
    <property type="project" value="TreeGrafter"/>
</dbReference>